<name>A0ABP0JZX5_9DINO</name>
<organism evidence="3 4">
    <name type="scientific">Durusdinium trenchii</name>
    <dbReference type="NCBI Taxonomy" id="1381693"/>
    <lineage>
        <taxon>Eukaryota</taxon>
        <taxon>Sar</taxon>
        <taxon>Alveolata</taxon>
        <taxon>Dinophyceae</taxon>
        <taxon>Suessiales</taxon>
        <taxon>Symbiodiniaceae</taxon>
        <taxon>Durusdinium</taxon>
    </lineage>
</organism>
<reference evidence="3 4" key="1">
    <citation type="submission" date="2024-02" db="EMBL/GenBank/DDBJ databases">
        <authorList>
            <person name="Chen Y."/>
            <person name="Shah S."/>
            <person name="Dougan E. K."/>
            <person name="Thang M."/>
            <person name="Chan C."/>
        </authorList>
    </citation>
    <scope>NUCLEOTIDE SEQUENCE [LARGE SCALE GENOMIC DNA]</scope>
</reference>
<feature type="compositionally biased region" description="Basic and acidic residues" evidence="2">
    <location>
        <begin position="277"/>
        <end position="287"/>
    </location>
</feature>
<gene>
    <name evidence="3" type="ORF">SCF082_LOCUS14762</name>
</gene>
<feature type="compositionally biased region" description="Basic and acidic residues" evidence="2">
    <location>
        <begin position="27"/>
        <end position="39"/>
    </location>
</feature>
<keyword evidence="4" id="KW-1185">Reference proteome</keyword>
<dbReference type="Proteomes" id="UP001642464">
    <property type="component" value="Unassembled WGS sequence"/>
</dbReference>
<feature type="region of interest" description="Disordered" evidence="2">
    <location>
        <begin position="257"/>
        <end position="295"/>
    </location>
</feature>
<dbReference type="EMBL" id="CAXAMM010009335">
    <property type="protein sequence ID" value="CAK9020051.1"/>
    <property type="molecule type" value="Genomic_DNA"/>
</dbReference>
<accession>A0ABP0JZX5</accession>
<evidence type="ECO:0000256" key="2">
    <source>
        <dbReference type="SAM" id="MobiDB-lite"/>
    </source>
</evidence>
<comment type="caution">
    <text evidence="3">The sequence shown here is derived from an EMBL/GenBank/DDBJ whole genome shotgun (WGS) entry which is preliminary data.</text>
</comment>
<evidence type="ECO:0000313" key="3">
    <source>
        <dbReference type="EMBL" id="CAK9020051.1"/>
    </source>
</evidence>
<feature type="compositionally biased region" description="Low complexity" evidence="2">
    <location>
        <begin position="49"/>
        <end position="59"/>
    </location>
</feature>
<sequence length="295" mass="32615">MGWSQGKGKQASWQAWNVWPPAKKKEKKEGKGKPSESKGPELPAYEALGSTTSSSSGAAPGKGVDQLKQEVLDFLHSKDIAPEGQLKELLQLGPLEDLKSEQRTLNTKKKLLAKLDKLKNKAREKKASWEVFLQKIQVHHLQQETAYKSDLKTLEGAIAETQDELNKIVAKEQEGMDTSSGVEKMGEAELRRQLADSQAQIHFLQQKMEAYATGGGPSMGEFPFNATSPQVAKKPSGTISLVAGGFDSSLEARQMRSKMIENAKRKIEDTEIPSRTPSRERSPRRDNSNSLERMG</sequence>
<protein>
    <submittedName>
        <fullName evidence="3">Uncharacterized protein</fullName>
    </submittedName>
</protein>
<feature type="region of interest" description="Disordered" evidence="2">
    <location>
        <begin position="1"/>
        <end position="63"/>
    </location>
</feature>
<keyword evidence="1" id="KW-0175">Coiled coil</keyword>
<feature type="coiled-coil region" evidence="1">
    <location>
        <begin position="101"/>
        <end position="207"/>
    </location>
</feature>
<feature type="compositionally biased region" description="Basic and acidic residues" evidence="2">
    <location>
        <begin position="258"/>
        <end position="269"/>
    </location>
</feature>
<proteinExistence type="predicted"/>
<evidence type="ECO:0000313" key="4">
    <source>
        <dbReference type="Proteomes" id="UP001642464"/>
    </source>
</evidence>
<evidence type="ECO:0000256" key="1">
    <source>
        <dbReference type="SAM" id="Coils"/>
    </source>
</evidence>